<feature type="domain" description="Carboxymuconolactone decarboxylase-like" evidence="1">
    <location>
        <begin position="34"/>
        <end position="107"/>
    </location>
</feature>
<sequence length="121" mass="13073">MSTTHDHSKTQELADFKNTMNDFVAEAPEIKEFSAFVEGAEATNVIDHKTKELVSLAIGVAVRCDHCILWHTDAALDAGATHDEIVDVLKVAVVMGGGPALTYAVDAYDTLRALESDRAEN</sequence>
<dbReference type="NCBIfam" id="TIGR00778">
    <property type="entry name" value="ahpD_dom"/>
    <property type="match status" value="1"/>
</dbReference>
<protein>
    <submittedName>
        <fullName evidence="2">Carboxymuconolactone decarboxylase family protein</fullName>
    </submittedName>
</protein>
<dbReference type="EMBL" id="JBHSXN010000001">
    <property type="protein sequence ID" value="MFC6951422.1"/>
    <property type="molecule type" value="Genomic_DNA"/>
</dbReference>
<dbReference type="SUPFAM" id="SSF69118">
    <property type="entry name" value="AhpD-like"/>
    <property type="match status" value="1"/>
</dbReference>
<comment type="caution">
    <text evidence="2">The sequence shown here is derived from an EMBL/GenBank/DDBJ whole genome shotgun (WGS) entry which is preliminary data.</text>
</comment>
<dbReference type="RefSeq" id="WP_336348457.1">
    <property type="nucleotide sequence ID" value="NZ_JAZAQL010000001.1"/>
</dbReference>
<dbReference type="Proteomes" id="UP001596395">
    <property type="component" value="Unassembled WGS sequence"/>
</dbReference>
<reference evidence="2 3" key="1">
    <citation type="journal article" date="2019" name="Int. J. Syst. Evol. Microbiol.">
        <title>The Global Catalogue of Microorganisms (GCM) 10K type strain sequencing project: providing services to taxonomists for standard genome sequencing and annotation.</title>
        <authorList>
            <consortium name="The Broad Institute Genomics Platform"/>
            <consortium name="The Broad Institute Genome Sequencing Center for Infectious Disease"/>
            <person name="Wu L."/>
            <person name="Ma J."/>
        </authorList>
    </citation>
    <scope>NUCLEOTIDE SEQUENCE [LARGE SCALE GENOMIC DNA]</scope>
    <source>
        <strain evidence="2 3">GX26</strain>
    </source>
</reference>
<proteinExistence type="predicted"/>
<evidence type="ECO:0000313" key="2">
    <source>
        <dbReference type="EMBL" id="MFC6951422.1"/>
    </source>
</evidence>
<dbReference type="Gene3D" id="1.20.1290.10">
    <property type="entry name" value="AhpD-like"/>
    <property type="match status" value="1"/>
</dbReference>
<organism evidence="2 3">
    <name type="scientific">Halorubellus litoreus</name>
    <dbReference type="NCBI Taxonomy" id="755308"/>
    <lineage>
        <taxon>Archaea</taxon>
        <taxon>Methanobacteriati</taxon>
        <taxon>Methanobacteriota</taxon>
        <taxon>Stenosarchaea group</taxon>
        <taxon>Halobacteria</taxon>
        <taxon>Halobacteriales</taxon>
        <taxon>Halorubellaceae</taxon>
        <taxon>Halorubellus</taxon>
    </lineage>
</organism>
<dbReference type="AlphaFoldDB" id="A0ABD5VE46"/>
<dbReference type="InterPro" id="IPR029032">
    <property type="entry name" value="AhpD-like"/>
</dbReference>
<dbReference type="PANTHER" id="PTHR33930">
    <property type="entry name" value="ALKYL HYDROPEROXIDE REDUCTASE AHPD"/>
    <property type="match status" value="1"/>
</dbReference>
<accession>A0ABD5VE46</accession>
<name>A0ABD5VE46_9EURY</name>
<keyword evidence="3" id="KW-1185">Reference proteome</keyword>
<dbReference type="InterPro" id="IPR004675">
    <property type="entry name" value="AhpD_core"/>
</dbReference>
<evidence type="ECO:0000313" key="3">
    <source>
        <dbReference type="Proteomes" id="UP001596395"/>
    </source>
</evidence>
<dbReference type="InterPro" id="IPR003779">
    <property type="entry name" value="CMD-like"/>
</dbReference>
<dbReference type="PANTHER" id="PTHR33930:SF2">
    <property type="entry name" value="BLR3452 PROTEIN"/>
    <property type="match status" value="1"/>
</dbReference>
<gene>
    <name evidence="2" type="ORF">ACFQGB_00980</name>
</gene>
<dbReference type="Pfam" id="PF02627">
    <property type="entry name" value="CMD"/>
    <property type="match status" value="1"/>
</dbReference>
<evidence type="ECO:0000259" key="1">
    <source>
        <dbReference type="Pfam" id="PF02627"/>
    </source>
</evidence>